<evidence type="ECO:0000256" key="5">
    <source>
        <dbReference type="ARBA" id="ARBA00022617"/>
    </source>
</evidence>
<keyword evidence="17" id="KW-1185">Reference proteome</keyword>
<dbReference type="Proteomes" id="UP001458880">
    <property type="component" value="Unassembled WGS sequence"/>
</dbReference>
<keyword evidence="8" id="KW-0492">Microsome</keyword>
<dbReference type="SUPFAM" id="SSF48264">
    <property type="entry name" value="Cytochrome P450"/>
    <property type="match status" value="1"/>
</dbReference>
<keyword evidence="9 14" id="KW-0560">Oxidoreductase</keyword>
<comment type="similarity">
    <text evidence="4 14">Belongs to the cytochrome P450 family.</text>
</comment>
<comment type="caution">
    <text evidence="16">The sequence shown here is derived from an EMBL/GenBank/DDBJ whole genome shotgun (WGS) entry which is preliminary data.</text>
</comment>
<dbReference type="PANTHER" id="PTHR24292">
    <property type="entry name" value="CYTOCHROME P450"/>
    <property type="match status" value="1"/>
</dbReference>
<dbReference type="PROSITE" id="PS00086">
    <property type="entry name" value="CYTOCHROME_P450"/>
    <property type="match status" value="1"/>
</dbReference>
<evidence type="ECO:0000256" key="10">
    <source>
        <dbReference type="ARBA" id="ARBA00023004"/>
    </source>
</evidence>
<evidence type="ECO:0000313" key="17">
    <source>
        <dbReference type="Proteomes" id="UP001458880"/>
    </source>
</evidence>
<proteinExistence type="inferred from homology"/>
<sequence length="510" mass="58851">MIFTSSLLYDLIGIIAALIVVIISSMLWDLTYWKRQNTFHIKPTFPFGNTKDFLLGRRAIFDILDDFYKETKKANESHIGFYLLSMPAYIPVAPGVIKHILQNDFQHFVDRGLYYNEKHDPISAHLFNLEGNRWKELRAKLSPTFTSGKMKSMLPIVVEITERLIKLLDKEPIKDGLEMKEYMARLTTDVIGSIAFGIECNCIENPDAEFRKYAKILLDGMSTFSSILVSVFPNLMKFLGVRELPVKFTRFFTKAVTEIIDYREANNIKRKDFLDLLIQLKNRGNIDNEANSDMTEETKITLNVLLAQAFIFYLGGFETTSTTLSFLLYELGGNQDVQDKLRNEIFDILQRHGNQITYEALTEMKYMDMVLNETLRKYPPLRVLIRVCNEDYRVPGTESVIKKGIKVIVPIHSIQYDPEYYPQPEVFDPERFTEENKKKRPPFTFLPFGEGPRVCIGMRFGVMQAKCALVMLLKNYKFKLNSKTTRPLKISIDKGLTAVEGGIFMNLTKV</sequence>
<evidence type="ECO:0000256" key="15">
    <source>
        <dbReference type="SAM" id="Phobius"/>
    </source>
</evidence>
<dbReference type="GO" id="GO:0004497">
    <property type="term" value="F:monooxygenase activity"/>
    <property type="evidence" value="ECO:0007669"/>
    <property type="project" value="UniProtKB-KW"/>
</dbReference>
<dbReference type="PRINTS" id="PR00385">
    <property type="entry name" value="P450"/>
</dbReference>
<dbReference type="InterPro" id="IPR001128">
    <property type="entry name" value="Cyt_P450"/>
</dbReference>
<dbReference type="PANTHER" id="PTHR24292:SF100">
    <property type="entry name" value="CYTOCHROME P450 6A16, ISOFORM B-RELATED"/>
    <property type="match status" value="1"/>
</dbReference>
<dbReference type="InterPro" id="IPR002401">
    <property type="entry name" value="Cyt_P450_E_grp-I"/>
</dbReference>
<evidence type="ECO:0000256" key="9">
    <source>
        <dbReference type="ARBA" id="ARBA00023002"/>
    </source>
</evidence>
<dbReference type="Gene3D" id="1.10.630.10">
    <property type="entry name" value="Cytochrome P450"/>
    <property type="match status" value="1"/>
</dbReference>
<evidence type="ECO:0000256" key="1">
    <source>
        <dbReference type="ARBA" id="ARBA00001971"/>
    </source>
</evidence>
<evidence type="ECO:0000256" key="13">
    <source>
        <dbReference type="PIRSR" id="PIRSR602401-1"/>
    </source>
</evidence>
<comment type="cofactor">
    <cofactor evidence="1 13">
        <name>heme</name>
        <dbReference type="ChEBI" id="CHEBI:30413"/>
    </cofactor>
</comment>
<dbReference type="GO" id="GO:0020037">
    <property type="term" value="F:heme binding"/>
    <property type="evidence" value="ECO:0007669"/>
    <property type="project" value="InterPro"/>
</dbReference>
<accession>A0AAW1K2B7</accession>
<dbReference type="GO" id="GO:0005789">
    <property type="term" value="C:endoplasmic reticulum membrane"/>
    <property type="evidence" value="ECO:0007669"/>
    <property type="project" value="UniProtKB-SubCell"/>
</dbReference>
<evidence type="ECO:0000256" key="3">
    <source>
        <dbReference type="ARBA" id="ARBA00004406"/>
    </source>
</evidence>
<feature type="binding site" description="axial binding residue" evidence="13">
    <location>
        <position position="455"/>
    </location>
    <ligand>
        <name>heme</name>
        <dbReference type="ChEBI" id="CHEBI:30413"/>
    </ligand>
    <ligandPart>
        <name>Fe</name>
        <dbReference type="ChEBI" id="CHEBI:18248"/>
    </ligandPart>
</feature>
<keyword evidence="10 13" id="KW-0408">Iron</keyword>
<dbReference type="InterPro" id="IPR036396">
    <property type="entry name" value="Cyt_P450_sf"/>
</dbReference>
<evidence type="ECO:0000256" key="7">
    <source>
        <dbReference type="ARBA" id="ARBA00022824"/>
    </source>
</evidence>
<organism evidence="16 17">
    <name type="scientific">Popillia japonica</name>
    <name type="common">Japanese beetle</name>
    <dbReference type="NCBI Taxonomy" id="7064"/>
    <lineage>
        <taxon>Eukaryota</taxon>
        <taxon>Metazoa</taxon>
        <taxon>Ecdysozoa</taxon>
        <taxon>Arthropoda</taxon>
        <taxon>Hexapoda</taxon>
        <taxon>Insecta</taxon>
        <taxon>Pterygota</taxon>
        <taxon>Neoptera</taxon>
        <taxon>Endopterygota</taxon>
        <taxon>Coleoptera</taxon>
        <taxon>Polyphaga</taxon>
        <taxon>Scarabaeiformia</taxon>
        <taxon>Scarabaeidae</taxon>
        <taxon>Rutelinae</taxon>
        <taxon>Popillia</taxon>
    </lineage>
</organism>
<gene>
    <name evidence="16" type="ORF">QE152_g25304</name>
</gene>
<protein>
    <submittedName>
        <fullName evidence="16">Cytochrome P450</fullName>
    </submittedName>
</protein>
<evidence type="ECO:0000256" key="4">
    <source>
        <dbReference type="ARBA" id="ARBA00010617"/>
    </source>
</evidence>
<keyword evidence="11 14" id="KW-0503">Monooxygenase</keyword>
<dbReference type="CDD" id="cd11056">
    <property type="entry name" value="CYP6-like"/>
    <property type="match status" value="1"/>
</dbReference>
<dbReference type="Pfam" id="PF00067">
    <property type="entry name" value="p450"/>
    <property type="match status" value="1"/>
</dbReference>
<evidence type="ECO:0000256" key="11">
    <source>
        <dbReference type="ARBA" id="ARBA00023033"/>
    </source>
</evidence>
<dbReference type="EMBL" id="JASPKY010000275">
    <property type="protein sequence ID" value="KAK9711692.1"/>
    <property type="molecule type" value="Genomic_DNA"/>
</dbReference>
<dbReference type="GO" id="GO:0005506">
    <property type="term" value="F:iron ion binding"/>
    <property type="evidence" value="ECO:0007669"/>
    <property type="project" value="InterPro"/>
</dbReference>
<dbReference type="InterPro" id="IPR050476">
    <property type="entry name" value="Insect_CytP450_Detox"/>
</dbReference>
<dbReference type="FunFam" id="1.10.630.10:FF:000042">
    <property type="entry name" value="Cytochrome P450"/>
    <property type="match status" value="1"/>
</dbReference>
<evidence type="ECO:0000256" key="12">
    <source>
        <dbReference type="ARBA" id="ARBA00023136"/>
    </source>
</evidence>
<evidence type="ECO:0000256" key="8">
    <source>
        <dbReference type="ARBA" id="ARBA00022848"/>
    </source>
</evidence>
<evidence type="ECO:0000313" key="16">
    <source>
        <dbReference type="EMBL" id="KAK9711692.1"/>
    </source>
</evidence>
<keyword evidence="12 15" id="KW-0472">Membrane</keyword>
<name>A0AAW1K2B7_POPJA</name>
<evidence type="ECO:0000256" key="14">
    <source>
        <dbReference type="RuleBase" id="RU000461"/>
    </source>
</evidence>
<reference evidence="16 17" key="1">
    <citation type="journal article" date="2024" name="BMC Genomics">
        <title>De novo assembly and annotation of Popillia japonica's genome with initial clues to its potential as an invasive pest.</title>
        <authorList>
            <person name="Cucini C."/>
            <person name="Boschi S."/>
            <person name="Funari R."/>
            <person name="Cardaioli E."/>
            <person name="Iannotti N."/>
            <person name="Marturano G."/>
            <person name="Paoli F."/>
            <person name="Bruttini M."/>
            <person name="Carapelli A."/>
            <person name="Frati F."/>
            <person name="Nardi F."/>
        </authorList>
    </citation>
    <scope>NUCLEOTIDE SEQUENCE [LARGE SCALE GENOMIC DNA]</scope>
    <source>
        <strain evidence="16">DMR45628</strain>
    </source>
</reference>
<dbReference type="GO" id="GO:0016705">
    <property type="term" value="F:oxidoreductase activity, acting on paired donors, with incorporation or reduction of molecular oxygen"/>
    <property type="evidence" value="ECO:0007669"/>
    <property type="project" value="InterPro"/>
</dbReference>
<comment type="subcellular location">
    <subcellularLocation>
        <location evidence="3">Endoplasmic reticulum membrane</location>
        <topology evidence="3">Peripheral membrane protein</topology>
    </subcellularLocation>
    <subcellularLocation>
        <location evidence="2">Microsome membrane</location>
        <topology evidence="2">Peripheral membrane protein</topology>
    </subcellularLocation>
</comment>
<evidence type="ECO:0000256" key="6">
    <source>
        <dbReference type="ARBA" id="ARBA00022723"/>
    </source>
</evidence>
<keyword evidence="5 13" id="KW-0349">Heme</keyword>
<keyword evidence="7" id="KW-0256">Endoplasmic reticulum</keyword>
<dbReference type="AlphaFoldDB" id="A0AAW1K2B7"/>
<keyword evidence="15" id="KW-1133">Transmembrane helix</keyword>
<dbReference type="PRINTS" id="PR00463">
    <property type="entry name" value="EP450I"/>
</dbReference>
<dbReference type="InterPro" id="IPR017972">
    <property type="entry name" value="Cyt_P450_CS"/>
</dbReference>
<keyword evidence="6 13" id="KW-0479">Metal-binding</keyword>
<evidence type="ECO:0000256" key="2">
    <source>
        <dbReference type="ARBA" id="ARBA00004174"/>
    </source>
</evidence>
<keyword evidence="15" id="KW-0812">Transmembrane</keyword>
<feature type="transmembrane region" description="Helical" evidence="15">
    <location>
        <begin position="7"/>
        <end position="28"/>
    </location>
</feature>